<feature type="region of interest" description="Disordered" evidence="1">
    <location>
        <begin position="102"/>
        <end position="167"/>
    </location>
</feature>
<name>A0ABQ5C6E9_9ASTR</name>
<dbReference type="Proteomes" id="UP001151760">
    <property type="component" value="Unassembled WGS sequence"/>
</dbReference>
<keyword evidence="3" id="KW-1185">Reference proteome</keyword>
<proteinExistence type="predicted"/>
<accession>A0ABQ5C6E9</accession>
<comment type="caution">
    <text evidence="2">The sequence shown here is derived from an EMBL/GenBank/DDBJ whole genome shotgun (WGS) entry which is preliminary data.</text>
</comment>
<reference evidence="2" key="1">
    <citation type="journal article" date="2022" name="Int. J. Mol. Sci.">
        <title>Draft Genome of Tanacetum Coccineum: Genomic Comparison of Closely Related Tanacetum-Family Plants.</title>
        <authorList>
            <person name="Yamashiro T."/>
            <person name="Shiraishi A."/>
            <person name="Nakayama K."/>
            <person name="Satake H."/>
        </authorList>
    </citation>
    <scope>NUCLEOTIDE SEQUENCE</scope>
</reference>
<dbReference type="EMBL" id="BQNB010013901">
    <property type="protein sequence ID" value="GJT21583.1"/>
    <property type="molecule type" value="Genomic_DNA"/>
</dbReference>
<evidence type="ECO:0000313" key="3">
    <source>
        <dbReference type="Proteomes" id="UP001151760"/>
    </source>
</evidence>
<feature type="compositionally biased region" description="Acidic residues" evidence="1">
    <location>
        <begin position="130"/>
        <end position="155"/>
    </location>
</feature>
<evidence type="ECO:0000313" key="2">
    <source>
        <dbReference type="EMBL" id="GJT21583.1"/>
    </source>
</evidence>
<organism evidence="2 3">
    <name type="scientific">Tanacetum coccineum</name>
    <dbReference type="NCBI Taxonomy" id="301880"/>
    <lineage>
        <taxon>Eukaryota</taxon>
        <taxon>Viridiplantae</taxon>
        <taxon>Streptophyta</taxon>
        <taxon>Embryophyta</taxon>
        <taxon>Tracheophyta</taxon>
        <taxon>Spermatophyta</taxon>
        <taxon>Magnoliopsida</taxon>
        <taxon>eudicotyledons</taxon>
        <taxon>Gunneridae</taxon>
        <taxon>Pentapetalae</taxon>
        <taxon>asterids</taxon>
        <taxon>campanulids</taxon>
        <taxon>Asterales</taxon>
        <taxon>Asteraceae</taxon>
        <taxon>Asteroideae</taxon>
        <taxon>Anthemideae</taxon>
        <taxon>Anthemidinae</taxon>
        <taxon>Tanacetum</taxon>
    </lineage>
</organism>
<reference evidence="2" key="2">
    <citation type="submission" date="2022-01" db="EMBL/GenBank/DDBJ databases">
        <authorList>
            <person name="Yamashiro T."/>
            <person name="Shiraishi A."/>
            <person name="Satake H."/>
            <person name="Nakayama K."/>
        </authorList>
    </citation>
    <scope>NUCLEOTIDE SEQUENCE</scope>
</reference>
<gene>
    <name evidence="2" type="ORF">Tco_0891520</name>
</gene>
<feature type="compositionally biased region" description="Acidic residues" evidence="1">
    <location>
        <begin position="106"/>
        <end position="117"/>
    </location>
</feature>
<sequence length="257" mass="28648">MYNNKKVYYGISSVGDSLCTRFAQQQKYEEGSIALYYPRFTKASRSTFCPWIKTLQFSKKQFKLALCLGDDPMFTTYQCHLKDKDTSLYEDYLARSKFARVNDETTHEEETDEDDTFDPIVHTPSRVSSSDDEDSDNEVEGMDAEGEKSDEDATYVEDQGNEAVKDTNANLEGRDDVMTDVILPQVQATQEIKDTHVTLTPVNPDGQQQSSSVSSGFVSNMLNPNQDTGVDAIFGQHVEATALIDIPVTAIAVSILS</sequence>
<protein>
    <submittedName>
        <fullName evidence="2">Uncharacterized protein</fullName>
    </submittedName>
</protein>
<evidence type="ECO:0000256" key="1">
    <source>
        <dbReference type="SAM" id="MobiDB-lite"/>
    </source>
</evidence>